<keyword evidence="1 3" id="KW-0732">Signal</keyword>
<dbReference type="InterPro" id="IPR052321">
    <property type="entry name" value="PolyBind_ProtTraffic"/>
</dbReference>
<dbReference type="Proteomes" id="UP000694398">
    <property type="component" value="Unassembled WGS sequence"/>
</dbReference>
<evidence type="ECO:0000256" key="2">
    <source>
        <dbReference type="ARBA" id="ARBA00022734"/>
    </source>
</evidence>
<dbReference type="InterPro" id="IPR001229">
    <property type="entry name" value="Jacalin-like_lectin_dom"/>
</dbReference>
<gene>
    <name evidence="5" type="primary">Zg16b</name>
</gene>
<dbReference type="Ensembl" id="ENSCLAT00000018126.1">
    <property type="protein sequence ID" value="ENSCLAP00000017948.1"/>
    <property type="gene ID" value="ENSCLAG00000012312.1"/>
</dbReference>
<name>A0A8C2VQ17_CHILA</name>
<organism evidence="5 6">
    <name type="scientific">Chinchilla lanigera</name>
    <name type="common">Long-tailed chinchilla</name>
    <name type="synonym">Chinchilla villidera</name>
    <dbReference type="NCBI Taxonomy" id="34839"/>
    <lineage>
        <taxon>Eukaryota</taxon>
        <taxon>Metazoa</taxon>
        <taxon>Chordata</taxon>
        <taxon>Craniata</taxon>
        <taxon>Vertebrata</taxon>
        <taxon>Euteleostomi</taxon>
        <taxon>Mammalia</taxon>
        <taxon>Eutheria</taxon>
        <taxon>Euarchontoglires</taxon>
        <taxon>Glires</taxon>
        <taxon>Rodentia</taxon>
        <taxon>Hystricomorpha</taxon>
        <taxon>Chinchillidae</taxon>
        <taxon>Chinchilla</taxon>
    </lineage>
</organism>
<protein>
    <recommendedName>
        <fullName evidence="4">Jacalin-type lectin domain-containing protein</fullName>
    </recommendedName>
</protein>
<evidence type="ECO:0000256" key="1">
    <source>
        <dbReference type="ARBA" id="ARBA00022729"/>
    </source>
</evidence>
<evidence type="ECO:0000259" key="4">
    <source>
        <dbReference type="PROSITE" id="PS51752"/>
    </source>
</evidence>
<dbReference type="GeneTree" id="ENSGT00940000163143"/>
<dbReference type="GO" id="GO:0030246">
    <property type="term" value="F:carbohydrate binding"/>
    <property type="evidence" value="ECO:0007669"/>
    <property type="project" value="UniProtKB-KW"/>
</dbReference>
<accession>A0A8C2VQ17</accession>
<dbReference type="PANTHER" id="PTHR33589:SF1">
    <property type="entry name" value="ZYMOGEN GRANULE PROTEIN 16 HOMOLOG B"/>
    <property type="match status" value="1"/>
</dbReference>
<feature type="signal peptide" evidence="3">
    <location>
        <begin position="1"/>
        <end position="17"/>
    </location>
</feature>
<dbReference type="SMART" id="SM00915">
    <property type="entry name" value="Jacalin"/>
    <property type="match status" value="1"/>
</dbReference>
<dbReference type="Gene3D" id="2.100.10.30">
    <property type="entry name" value="Jacalin-like lectin domain"/>
    <property type="match status" value="1"/>
</dbReference>
<keyword evidence="6" id="KW-1185">Reference proteome</keyword>
<reference evidence="5" key="1">
    <citation type="submission" date="2025-08" db="UniProtKB">
        <authorList>
            <consortium name="Ensembl"/>
        </authorList>
    </citation>
    <scope>IDENTIFICATION</scope>
</reference>
<evidence type="ECO:0000313" key="6">
    <source>
        <dbReference type="Proteomes" id="UP000694398"/>
    </source>
</evidence>
<dbReference type="InterPro" id="IPR036404">
    <property type="entry name" value="Jacalin-like_lectin_dom_sf"/>
</dbReference>
<dbReference type="OMA" id="NTHWYPE"/>
<keyword evidence="2" id="KW-0430">Lectin</keyword>
<sequence length="228" mass="24597">MLLLLTLALLLSPTCWAQGKSARASPSGLSPSIQGLIPALLTDGTWSQDLCLPAGWGSWLWQRPRVTMVSSHLLFIHTKLEVGKAFTTPVCNEAEIKGIRVAVNLVGNIISLQVKLGDHWDVVHGHRGGTVTEFLLDKDEYITEVHGSQKVNLRYLLLCTSHDRCAAFGKNDGRQFFAFPPVTGQVLKSISGLVGPIALKNLNWRWGDAQAQPTTAPANGATGTPSPA</sequence>
<dbReference type="Pfam" id="PF01419">
    <property type="entry name" value="Jacalin"/>
    <property type="match status" value="1"/>
</dbReference>
<feature type="chain" id="PRO_5034079616" description="Jacalin-type lectin domain-containing protein" evidence="3">
    <location>
        <begin position="18"/>
        <end position="228"/>
    </location>
</feature>
<dbReference type="SUPFAM" id="SSF51101">
    <property type="entry name" value="Mannose-binding lectins"/>
    <property type="match status" value="1"/>
</dbReference>
<dbReference type="GO" id="GO:0005615">
    <property type="term" value="C:extracellular space"/>
    <property type="evidence" value="ECO:0007669"/>
    <property type="project" value="TreeGrafter"/>
</dbReference>
<dbReference type="PANTHER" id="PTHR33589">
    <property type="entry name" value="OS11G0524900 PROTEIN"/>
    <property type="match status" value="1"/>
</dbReference>
<evidence type="ECO:0000313" key="5">
    <source>
        <dbReference type="Ensembl" id="ENSCLAP00000017948.1"/>
    </source>
</evidence>
<dbReference type="PROSITE" id="PS51752">
    <property type="entry name" value="JACALIN_LECTIN"/>
    <property type="match status" value="1"/>
</dbReference>
<reference evidence="5" key="2">
    <citation type="submission" date="2025-09" db="UniProtKB">
        <authorList>
            <consortium name="Ensembl"/>
        </authorList>
    </citation>
    <scope>IDENTIFICATION</scope>
</reference>
<feature type="domain" description="Jacalin-type lectin" evidence="4">
    <location>
        <begin position="70"/>
        <end position="208"/>
    </location>
</feature>
<proteinExistence type="predicted"/>
<evidence type="ECO:0000256" key="3">
    <source>
        <dbReference type="SAM" id="SignalP"/>
    </source>
</evidence>
<dbReference type="AlphaFoldDB" id="A0A8C2VQ17"/>